<keyword evidence="2" id="KW-1185">Reference proteome</keyword>
<proteinExistence type="predicted"/>
<accession>A0ABP0ERP6</accession>
<dbReference type="RefSeq" id="WP_338363252.1">
    <property type="nucleotide sequence ID" value="NZ_CAWVOK010000002.1"/>
</dbReference>
<sequence length="123" mass="14131">MNLVREDKKEKWEIQRFITMGCFHFAHIAIYHDLDSEKWPDSIGILSNEIVQKLLIRSDDEFDDVHATDYDIDTLEVEKIVPLPVASADDSQYSALVDVMKGHNTVIHGPPLEQENLKQSLIL</sequence>
<evidence type="ECO:0000313" key="1">
    <source>
        <dbReference type="EMBL" id="CAK8162298.1"/>
    </source>
</evidence>
<gene>
    <name evidence="1" type="ORF">CAXC1_110006</name>
</gene>
<dbReference type="Proteomes" id="UP001314181">
    <property type="component" value="Unassembled WGS sequence"/>
</dbReference>
<evidence type="ECO:0000313" key="2">
    <source>
        <dbReference type="Proteomes" id="UP001314181"/>
    </source>
</evidence>
<dbReference type="EMBL" id="CAWVOK010000002">
    <property type="protein sequence ID" value="CAK8162298.1"/>
    <property type="molecule type" value="Genomic_DNA"/>
</dbReference>
<name>A0ABP0ERP6_9RICK</name>
<protein>
    <submittedName>
        <fullName evidence="1">Uncharacterized protein</fullName>
    </submittedName>
</protein>
<organism evidence="1 2">
    <name type="scientific">Candidatus Xenohaliotis californiensis</name>
    <dbReference type="NCBI Taxonomy" id="84677"/>
    <lineage>
        <taxon>Bacteria</taxon>
        <taxon>Pseudomonadati</taxon>
        <taxon>Pseudomonadota</taxon>
        <taxon>Alphaproteobacteria</taxon>
        <taxon>Rickettsiales</taxon>
        <taxon>Anaplasmataceae</taxon>
        <taxon>Candidatus Xenohaliotis</taxon>
    </lineage>
</organism>
<reference evidence="1 2" key="1">
    <citation type="submission" date="2024-01" db="EMBL/GenBank/DDBJ databases">
        <authorList>
            <person name="Kunselman E."/>
        </authorList>
    </citation>
    <scope>NUCLEOTIDE SEQUENCE [LARGE SCALE GENOMIC DNA]</scope>
    <source>
        <strain evidence="1">2 abalone samples</strain>
    </source>
</reference>
<comment type="caution">
    <text evidence="1">The sequence shown here is derived from an EMBL/GenBank/DDBJ whole genome shotgun (WGS) entry which is preliminary data.</text>
</comment>